<reference evidence="4 5" key="1">
    <citation type="submission" date="2016-10" db="EMBL/GenBank/DDBJ databases">
        <authorList>
            <person name="de Groot N.N."/>
        </authorList>
    </citation>
    <scope>NUCLEOTIDE SEQUENCE [LARGE SCALE GENOMIC DNA]</scope>
    <source>
        <strain evidence="4 5">DSM 21800</strain>
    </source>
</reference>
<gene>
    <name evidence="4" type="ORF">SAMN04489812_2072</name>
</gene>
<dbReference type="NCBIfam" id="TIGR03570">
    <property type="entry name" value="NeuD_NnaD"/>
    <property type="match status" value="1"/>
</dbReference>
<dbReference type="EMBL" id="LT629772">
    <property type="protein sequence ID" value="SDS49272.1"/>
    <property type="molecule type" value="Genomic_DNA"/>
</dbReference>
<evidence type="ECO:0000256" key="1">
    <source>
        <dbReference type="PIRSR" id="PIRSR620019-1"/>
    </source>
</evidence>
<dbReference type="InterPro" id="IPR050179">
    <property type="entry name" value="Trans_hexapeptide_repeat"/>
</dbReference>
<keyword evidence="4" id="KW-0012">Acyltransferase</keyword>
<feature type="domain" description="PglD N-terminal" evidence="3">
    <location>
        <begin position="3"/>
        <end position="77"/>
    </location>
</feature>
<dbReference type="RefSeq" id="WP_197680064.1">
    <property type="nucleotide sequence ID" value="NZ_LT629772.1"/>
</dbReference>
<keyword evidence="5" id="KW-1185">Reference proteome</keyword>
<evidence type="ECO:0000313" key="5">
    <source>
        <dbReference type="Proteomes" id="UP000199103"/>
    </source>
</evidence>
<feature type="binding site" evidence="2">
    <location>
        <position position="66"/>
    </location>
    <ligand>
        <name>substrate</name>
    </ligand>
</feature>
<dbReference type="Gene3D" id="2.160.10.10">
    <property type="entry name" value="Hexapeptide repeat proteins"/>
    <property type="match status" value="1"/>
</dbReference>
<dbReference type="GO" id="GO:0016746">
    <property type="term" value="F:acyltransferase activity"/>
    <property type="evidence" value="ECO:0007669"/>
    <property type="project" value="UniProtKB-KW"/>
</dbReference>
<accession>A0A1H1SMS6</accession>
<dbReference type="InterPro" id="IPR020019">
    <property type="entry name" value="AcTrfase_PglD-like"/>
</dbReference>
<protein>
    <submittedName>
        <fullName evidence="4">Sugar O-acyltransferase, sialic acid O-acetyltransferase NeuD family</fullName>
    </submittedName>
</protein>
<dbReference type="Pfam" id="PF17836">
    <property type="entry name" value="PglD_N"/>
    <property type="match status" value="1"/>
</dbReference>
<dbReference type="SUPFAM" id="SSF51161">
    <property type="entry name" value="Trimeric LpxA-like enzymes"/>
    <property type="match status" value="1"/>
</dbReference>
<dbReference type="CDD" id="cd03360">
    <property type="entry name" value="LbH_AT_putative"/>
    <property type="match status" value="1"/>
</dbReference>
<dbReference type="AlphaFoldDB" id="A0A1H1SMS6"/>
<organism evidence="4 5">
    <name type="scientific">Microlunatus soli</name>
    <dbReference type="NCBI Taxonomy" id="630515"/>
    <lineage>
        <taxon>Bacteria</taxon>
        <taxon>Bacillati</taxon>
        <taxon>Actinomycetota</taxon>
        <taxon>Actinomycetes</taxon>
        <taxon>Propionibacteriales</taxon>
        <taxon>Propionibacteriaceae</taxon>
        <taxon>Microlunatus</taxon>
    </lineage>
</organism>
<dbReference type="InterPro" id="IPR041561">
    <property type="entry name" value="PglD_N"/>
</dbReference>
<keyword evidence="4" id="KW-0808">Transferase</keyword>
<evidence type="ECO:0000259" key="3">
    <source>
        <dbReference type="Pfam" id="PF17836"/>
    </source>
</evidence>
<dbReference type="Gene3D" id="3.40.50.20">
    <property type="match status" value="1"/>
</dbReference>
<dbReference type="STRING" id="630515.SAMN04489812_2072"/>
<dbReference type="PANTHER" id="PTHR43300:SF7">
    <property type="entry name" value="UDP-N-ACETYLBACILLOSAMINE N-ACETYLTRANSFERASE"/>
    <property type="match status" value="1"/>
</dbReference>
<dbReference type="Proteomes" id="UP000199103">
    <property type="component" value="Chromosome I"/>
</dbReference>
<dbReference type="InterPro" id="IPR011004">
    <property type="entry name" value="Trimer_LpxA-like_sf"/>
</dbReference>
<sequence length="206" mass="20812">MAVLLVGAGGLAREVIAVLREAGRDLLGVVDDRHSLLPPTLSGVPVLGGIDDVVHYPDAEVIICVGSGETRAAISERMSLAPGRYISVLDPSVRNPAGCPIGEGSILLAGVTLTADVEIGAHVVAMPHVTIPHDCVVDDFATFASGVALGGGVQVGRAAYLGMNAAVLPGRKIGAGATVGMGAVVLDDVPDGQTWAGVPARRLESD</sequence>
<evidence type="ECO:0000256" key="2">
    <source>
        <dbReference type="PIRSR" id="PIRSR620019-2"/>
    </source>
</evidence>
<name>A0A1H1SMS6_9ACTN</name>
<feature type="active site" description="Proton acceptor" evidence="1">
    <location>
        <position position="133"/>
    </location>
</feature>
<evidence type="ECO:0000313" key="4">
    <source>
        <dbReference type="EMBL" id="SDS49272.1"/>
    </source>
</evidence>
<feature type="site" description="Increases basicity of active site His" evidence="1">
    <location>
        <position position="134"/>
    </location>
</feature>
<dbReference type="PANTHER" id="PTHR43300">
    <property type="entry name" value="ACETYLTRANSFERASE"/>
    <property type="match status" value="1"/>
</dbReference>
<proteinExistence type="predicted"/>